<dbReference type="Gene3D" id="1.10.260.40">
    <property type="entry name" value="lambda repressor-like DNA-binding domains"/>
    <property type="match status" value="1"/>
</dbReference>
<accession>A0A318SKX7</accession>
<name>A0A318SKX7_9BURK</name>
<proteinExistence type="predicted"/>
<evidence type="ECO:0000313" key="4">
    <source>
        <dbReference type="Proteomes" id="UP000247540"/>
    </source>
</evidence>
<dbReference type="SMART" id="SM00530">
    <property type="entry name" value="HTH_XRE"/>
    <property type="match status" value="1"/>
</dbReference>
<feature type="domain" description="HTH cro/C1-type" evidence="2">
    <location>
        <begin position="7"/>
        <end position="60"/>
    </location>
</feature>
<dbReference type="Proteomes" id="UP000247540">
    <property type="component" value="Unassembled WGS sequence"/>
</dbReference>
<gene>
    <name evidence="3" type="ORF">DFQ15_101134</name>
</gene>
<keyword evidence="4" id="KW-1185">Reference proteome</keyword>
<keyword evidence="3" id="KW-0238">DNA-binding</keyword>
<feature type="region of interest" description="Disordered" evidence="1">
    <location>
        <begin position="124"/>
        <end position="150"/>
    </location>
</feature>
<evidence type="ECO:0000256" key="1">
    <source>
        <dbReference type="SAM" id="MobiDB-lite"/>
    </source>
</evidence>
<evidence type="ECO:0000259" key="2">
    <source>
        <dbReference type="PROSITE" id="PS50943"/>
    </source>
</evidence>
<dbReference type="SUPFAM" id="SSF47413">
    <property type="entry name" value="lambda repressor-like DNA-binding domains"/>
    <property type="match status" value="1"/>
</dbReference>
<reference evidence="3 4" key="1">
    <citation type="submission" date="2018-06" db="EMBL/GenBank/DDBJ databases">
        <title>Genomic Encyclopedia of Type Strains, Phase III (KMG-III): the genomes of soil and plant-associated and newly described type strains.</title>
        <authorList>
            <person name="Whitman W."/>
        </authorList>
    </citation>
    <scope>NUCLEOTIDE SEQUENCE [LARGE SCALE GENOMIC DNA]</scope>
    <source>
        <strain evidence="3 4">CECT 7646</strain>
    </source>
</reference>
<dbReference type="InterPro" id="IPR010982">
    <property type="entry name" value="Lambda_DNA-bd_dom_sf"/>
</dbReference>
<dbReference type="PROSITE" id="PS50943">
    <property type="entry name" value="HTH_CROC1"/>
    <property type="match status" value="1"/>
</dbReference>
<feature type="compositionally biased region" description="Basic and acidic residues" evidence="1">
    <location>
        <begin position="124"/>
        <end position="137"/>
    </location>
</feature>
<sequence length="150" mass="16856">MSLGTQIKKYRDLHGWTLEKLSERALVDVGTISALEVRKSKRSEKASAIAKALGLTVEQLLDEESDYSSLAATMVVSGEVKEREAVYRLHNSPWPFKHISNDEWGTLNDLEKGMVEGYVRRILDGDGSTRKGPKDPQPEGYSARLHFPKR</sequence>
<comment type="caution">
    <text evidence="3">The sequence shown here is derived from an EMBL/GenBank/DDBJ whole genome shotgun (WGS) entry which is preliminary data.</text>
</comment>
<dbReference type="InterPro" id="IPR001387">
    <property type="entry name" value="Cro/C1-type_HTH"/>
</dbReference>
<protein>
    <submittedName>
        <fullName evidence="3">DNA-binding XRE family transcriptional regulator</fullName>
    </submittedName>
</protein>
<dbReference type="CDD" id="cd00093">
    <property type="entry name" value="HTH_XRE"/>
    <property type="match status" value="1"/>
</dbReference>
<evidence type="ECO:0000313" key="3">
    <source>
        <dbReference type="EMBL" id="PYE79814.1"/>
    </source>
</evidence>
<dbReference type="OrthoDB" id="7011085at2"/>
<organism evidence="3 4">
    <name type="scientific">Xylophilus ampelinus</name>
    <dbReference type="NCBI Taxonomy" id="54067"/>
    <lineage>
        <taxon>Bacteria</taxon>
        <taxon>Pseudomonadati</taxon>
        <taxon>Pseudomonadota</taxon>
        <taxon>Betaproteobacteria</taxon>
        <taxon>Burkholderiales</taxon>
        <taxon>Xylophilus</taxon>
    </lineage>
</organism>
<dbReference type="RefSeq" id="WP_110464107.1">
    <property type="nucleotide sequence ID" value="NZ_JAMOFZ010000002.1"/>
</dbReference>
<dbReference type="Pfam" id="PF01381">
    <property type="entry name" value="HTH_3"/>
    <property type="match status" value="1"/>
</dbReference>
<dbReference type="EMBL" id="QJTC01000001">
    <property type="protein sequence ID" value="PYE79814.1"/>
    <property type="molecule type" value="Genomic_DNA"/>
</dbReference>
<dbReference type="GO" id="GO:0003677">
    <property type="term" value="F:DNA binding"/>
    <property type="evidence" value="ECO:0007669"/>
    <property type="project" value="UniProtKB-KW"/>
</dbReference>
<dbReference type="AlphaFoldDB" id="A0A318SKX7"/>